<comment type="caution">
    <text evidence="1">The sequence shown here is derived from an EMBL/GenBank/DDBJ whole genome shotgun (WGS) entry which is preliminary data.</text>
</comment>
<protein>
    <submittedName>
        <fullName evidence="1">Transcriptional regulator</fullName>
    </submittedName>
</protein>
<accession>A0ABQ1G329</accession>
<gene>
    <name evidence="1" type="primary">paiB</name>
    <name evidence="1" type="ORF">GCM10010917_21120</name>
</gene>
<dbReference type="PANTHER" id="PTHR34071:SF2">
    <property type="entry name" value="FLAVIN-NUCLEOTIDE-BINDING PROTEIN"/>
    <property type="match status" value="1"/>
</dbReference>
<reference evidence="2" key="1">
    <citation type="journal article" date="2019" name="Int. J. Syst. Evol. Microbiol.">
        <title>The Global Catalogue of Microorganisms (GCM) 10K type strain sequencing project: providing services to taxonomists for standard genome sequencing and annotation.</title>
        <authorList>
            <consortium name="The Broad Institute Genomics Platform"/>
            <consortium name="The Broad Institute Genome Sequencing Center for Infectious Disease"/>
            <person name="Wu L."/>
            <person name="Ma J."/>
        </authorList>
    </citation>
    <scope>NUCLEOTIDE SEQUENCE [LARGE SCALE GENOMIC DNA]</scope>
    <source>
        <strain evidence="2">CGMCC 1.15044</strain>
    </source>
</reference>
<organism evidence="1 2">
    <name type="scientific">Paenibacillus physcomitrellae</name>
    <dbReference type="NCBI Taxonomy" id="1619311"/>
    <lineage>
        <taxon>Bacteria</taxon>
        <taxon>Bacillati</taxon>
        <taxon>Bacillota</taxon>
        <taxon>Bacilli</taxon>
        <taxon>Bacillales</taxon>
        <taxon>Paenibacillaceae</taxon>
        <taxon>Paenibacillus</taxon>
    </lineage>
</organism>
<dbReference type="Pfam" id="PF12900">
    <property type="entry name" value="Pyridox_ox_2"/>
    <property type="match status" value="1"/>
</dbReference>
<dbReference type="PANTHER" id="PTHR34071">
    <property type="entry name" value="5-NITROIMIDAZOLE ANTIBIOTICS RESISTANCE PROTEIN, NIMA-FAMILY-RELATED PROTEIN-RELATED"/>
    <property type="match status" value="1"/>
</dbReference>
<dbReference type="RefSeq" id="WP_094094019.1">
    <property type="nucleotide sequence ID" value="NZ_BMHF01000006.1"/>
</dbReference>
<keyword evidence="2" id="KW-1185">Reference proteome</keyword>
<dbReference type="EMBL" id="BMHF01000006">
    <property type="protein sequence ID" value="GGA35728.1"/>
    <property type="molecule type" value="Genomic_DNA"/>
</dbReference>
<evidence type="ECO:0000313" key="2">
    <source>
        <dbReference type="Proteomes" id="UP000609323"/>
    </source>
</evidence>
<proteinExistence type="predicted"/>
<dbReference type="SUPFAM" id="SSF50475">
    <property type="entry name" value="FMN-binding split barrel"/>
    <property type="match status" value="1"/>
</dbReference>
<dbReference type="Gene3D" id="2.30.110.10">
    <property type="entry name" value="Electron Transport, Fmn-binding Protein, Chain A"/>
    <property type="match status" value="1"/>
</dbReference>
<dbReference type="InterPro" id="IPR024747">
    <property type="entry name" value="Pyridox_Oxase-rel"/>
</dbReference>
<dbReference type="InterPro" id="IPR012349">
    <property type="entry name" value="Split_barrel_FMN-bd"/>
</dbReference>
<name>A0ABQ1G329_9BACL</name>
<evidence type="ECO:0000313" key="1">
    <source>
        <dbReference type="EMBL" id="GGA35728.1"/>
    </source>
</evidence>
<dbReference type="Proteomes" id="UP000609323">
    <property type="component" value="Unassembled WGS sequence"/>
</dbReference>
<sequence>MRRKEFKVNQEEEIEDFLAEMSFGFLGTLTAEGGCRVTPLNFAYGNGVFYFHGSLAGEKMKQMKADNRISFTVAKEYALIPSYWSDPDLACPATSYFKSVMAEGIYEKVDDPAEKAEALSLFMRKLQPEGGYASIDAEDERYKGQLKAVAVFKLVPSGLTAKFKFGQNLQEGERAQVLNGLKSRGGAYDADTAELMQKYCPFHTEK</sequence>